<sequence length="443" mass="51616">MKRKNSKGPLKKKFGTIQIVLGISGNKHIVINREQKKWKESSDDEQMGTFSCKMSDLKLMVTMLQDRTGDDWDNFLFFFFELLSKIYKENTTPQLLFVNIFFDLFVQEAQVIIDKNGMTFICEMDKSMQARVFIRFKMFDEFVLKDTEMMKTSLDLWNFLECIRVFAGSSILEMEINNRDTIKLMGYTTFFEMFVQIRLQDIPNQVVTRCFVRLFPFAHATQFFFPRGNIVNSCTMIVNSLCPLFILFNWLHLFVCGDGAGRQSQHLRDAFSELDALGKDDNIVSFRVVAGKTDEFINIDNDLELMEFPPNDQNDVLFHHDSTDNKVANPIDSERHADALLQRTDAQNVSKKPKFTISIECDSHTMEAEFPIISDIFQLHDFHETKVYQYRMRLLRTVLRSIKGAEKTRFFFGSNNMLRVEQTYAHKNMTALVAFLVNAVEIP</sequence>
<dbReference type="GO" id="GO:0030896">
    <property type="term" value="C:checkpoint clamp complex"/>
    <property type="evidence" value="ECO:0007669"/>
    <property type="project" value="TreeGrafter"/>
</dbReference>
<keyword evidence="5" id="KW-0539">Nucleus</keyword>
<dbReference type="Proteomes" id="UP000023152">
    <property type="component" value="Unassembled WGS sequence"/>
</dbReference>
<comment type="caution">
    <text evidence="6">The sequence shown here is derived from an EMBL/GenBank/DDBJ whole genome shotgun (WGS) entry which is preliminary data.</text>
</comment>
<evidence type="ECO:0000256" key="4">
    <source>
        <dbReference type="ARBA" id="ARBA00023204"/>
    </source>
</evidence>
<evidence type="ECO:0000256" key="3">
    <source>
        <dbReference type="ARBA" id="ARBA00022763"/>
    </source>
</evidence>
<name>X6N6P1_RETFI</name>
<proteinExistence type="inferred from homology"/>
<gene>
    <name evidence="6" type="ORF">RFI_15812</name>
</gene>
<organism evidence="6 7">
    <name type="scientific">Reticulomyxa filosa</name>
    <dbReference type="NCBI Taxonomy" id="46433"/>
    <lineage>
        <taxon>Eukaryota</taxon>
        <taxon>Sar</taxon>
        <taxon>Rhizaria</taxon>
        <taxon>Retaria</taxon>
        <taxon>Foraminifera</taxon>
        <taxon>Monothalamids</taxon>
        <taxon>Reticulomyxidae</taxon>
        <taxon>Reticulomyxa</taxon>
    </lineage>
</organism>
<comment type="similarity">
    <text evidence="2">Belongs to the rad1 family.</text>
</comment>
<dbReference type="EMBL" id="ASPP01011668">
    <property type="protein sequence ID" value="ETO21394.1"/>
    <property type="molecule type" value="Genomic_DNA"/>
</dbReference>
<dbReference type="OrthoDB" id="337581at2759"/>
<dbReference type="PANTHER" id="PTHR10870:SF0">
    <property type="entry name" value="CELL CYCLE CHECKPOINT PROTEIN RAD1"/>
    <property type="match status" value="1"/>
</dbReference>
<comment type="subcellular location">
    <subcellularLocation>
        <location evidence="1">Nucleus</location>
    </subcellularLocation>
</comment>
<accession>X6N6P1</accession>
<dbReference type="AlphaFoldDB" id="X6N6P1"/>
<evidence type="ECO:0000256" key="1">
    <source>
        <dbReference type="ARBA" id="ARBA00004123"/>
    </source>
</evidence>
<evidence type="ECO:0000313" key="6">
    <source>
        <dbReference type="EMBL" id="ETO21394.1"/>
    </source>
</evidence>
<reference evidence="6 7" key="1">
    <citation type="journal article" date="2013" name="Curr. Biol.">
        <title>The Genome of the Foraminiferan Reticulomyxa filosa.</title>
        <authorList>
            <person name="Glockner G."/>
            <person name="Hulsmann N."/>
            <person name="Schleicher M."/>
            <person name="Noegel A.A."/>
            <person name="Eichinger L."/>
            <person name="Gallinger C."/>
            <person name="Pawlowski J."/>
            <person name="Sierra R."/>
            <person name="Euteneuer U."/>
            <person name="Pillet L."/>
            <person name="Moustafa A."/>
            <person name="Platzer M."/>
            <person name="Groth M."/>
            <person name="Szafranski K."/>
            <person name="Schliwa M."/>
        </authorList>
    </citation>
    <scope>NUCLEOTIDE SEQUENCE [LARGE SCALE GENOMIC DNA]</scope>
</reference>
<dbReference type="Gene3D" id="3.70.10.10">
    <property type="match status" value="1"/>
</dbReference>
<keyword evidence="3" id="KW-0227">DNA damage</keyword>
<keyword evidence="4" id="KW-0234">DNA repair</keyword>
<keyword evidence="7" id="KW-1185">Reference proteome</keyword>
<evidence type="ECO:0000256" key="5">
    <source>
        <dbReference type="ARBA" id="ARBA00023242"/>
    </source>
</evidence>
<dbReference type="InterPro" id="IPR003021">
    <property type="entry name" value="Rad1_Rec1_Rad17"/>
</dbReference>
<dbReference type="Pfam" id="PF02144">
    <property type="entry name" value="Rad1"/>
    <property type="match status" value="1"/>
</dbReference>
<protein>
    <submittedName>
        <fullName evidence="6">Uncharacterized protein</fullName>
    </submittedName>
</protein>
<dbReference type="GO" id="GO:0000077">
    <property type="term" value="P:DNA damage checkpoint signaling"/>
    <property type="evidence" value="ECO:0007669"/>
    <property type="project" value="InterPro"/>
</dbReference>
<dbReference type="GO" id="GO:0006281">
    <property type="term" value="P:DNA repair"/>
    <property type="evidence" value="ECO:0007669"/>
    <property type="project" value="UniProtKB-KW"/>
</dbReference>
<evidence type="ECO:0000256" key="2">
    <source>
        <dbReference type="ARBA" id="ARBA00010991"/>
    </source>
</evidence>
<dbReference type="PRINTS" id="PR01245">
    <property type="entry name" value="RAD1REC1"/>
</dbReference>
<dbReference type="PANTHER" id="PTHR10870">
    <property type="entry name" value="CELL CYCLE CHECKPOINT PROTEIN RAD1"/>
    <property type="match status" value="1"/>
</dbReference>
<evidence type="ECO:0000313" key="7">
    <source>
        <dbReference type="Proteomes" id="UP000023152"/>
    </source>
</evidence>